<protein>
    <recommendedName>
        <fullName evidence="2">CBM2 domain-containing protein</fullName>
    </recommendedName>
</protein>
<evidence type="ECO:0000313" key="3">
    <source>
        <dbReference type="EMBL" id="THV26215.1"/>
    </source>
</evidence>
<name>A0A4S8P9E4_9ACTN</name>
<dbReference type="PANTHER" id="PTHR40050">
    <property type="entry name" value="INNER SPORE COAT PROTEIN H"/>
    <property type="match status" value="1"/>
</dbReference>
<evidence type="ECO:0000313" key="4">
    <source>
        <dbReference type="Proteomes" id="UP000305792"/>
    </source>
</evidence>
<dbReference type="InterPro" id="IPR001919">
    <property type="entry name" value="CBD2"/>
</dbReference>
<gene>
    <name evidence="3" type="ORF">E9998_19130</name>
</gene>
<evidence type="ECO:0000256" key="1">
    <source>
        <dbReference type="SAM" id="SignalP"/>
    </source>
</evidence>
<dbReference type="Pfam" id="PF08757">
    <property type="entry name" value="CotH"/>
    <property type="match status" value="1"/>
</dbReference>
<dbReference type="InterPro" id="IPR014867">
    <property type="entry name" value="Spore_coat_CotH_CotH2/3/7"/>
</dbReference>
<dbReference type="InterPro" id="IPR008965">
    <property type="entry name" value="CBM2/CBM3_carb-bd_dom_sf"/>
</dbReference>
<feature type="signal peptide" evidence="1">
    <location>
        <begin position="1"/>
        <end position="27"/>
    </location>
</feature>
<feature type="chain" id="PRO_5020788391" description="CBM2 domain-containing protein" evidence="1">
    <location>
        <begin position="28"/>
        <end position="531"/>
    </location>
</feature>
<keyword evidence="4" id="KW-1185">Reference proteome</keyword>
<sequence>MQPLTRTLAAVATALALALTTAAPAAAQTGAPATEAQQTSTVWDASQIHDFRFDLDQAAFTAMIQEFLATGEKNWLEADVTIDGRTFPGAGVRLKGNSSLFGVTPASDPTTLPWLIRLDKYTEQDLDGYKRFIVRTNYTRSSLNEALALRLLDEAGLATTKHVPAAFSVNGGAPELRLVIQELDKTFDKEYFPAPDGTKDGGTLYKKEWDLDFSYLGTDPDDYAGAWEPTGGDEDNWDPLFAFLDWLNNADDAQFAAELDTRIDTEAFATYLAVQDFILNWDDIDGPGQNGFFRWSPGTEAMTIVPWDHNLSFGILPAPPKPTVTALPTAMRDGFEAAQRTTWGCPCVERALEVPAFRTLYETTFYDLKAALYDSGRAQALLDELSGPLYDSGLVPAANIDQDRAQIQRVFTQDLTPRTGGADPGGPDDPPTGADCTAAVTITGDWGSGWQGNVRITAGTDPVDGWHLTWTWPAGQRISSHWNADVTTSAATVTATDVGWNAAIAAGQTIDAWGFIATGTATPPTVTCTAD</sequence>
<dbReference type="Proteomes" id="UP000305792">
    <property type="component" value="Unassembled WGS sequence"/>
</dbReference>
<dbReference type="PANTHER" id="PTHR40050:SF1">
    <property type="entry name" value="INNER SPORE COAT PROTEIN H"/>
    <property type="match status" value="1"/>
</dbReference>
<dbReference type="GO" id="GO:0030247">
    <property type="term" value="F:polysaccharide binding"/>
    <property type="evidence" value="ECO:0007669"/>
    <property type="project" value="UniProtKB-UniRule"/>
</dbReference>
<dbReference type="AlphaFoldDB" id="A0A4S8P9E4"/>
<dbReference type="InterPro" id="IPR012291">
    <property type="entry name" value="CBM2_carb-bd_dom_sf"/>
</dbReference>
<organism evidence="3 4">
    <name type="scientific">Glycomyces paridis</name>
    <dbReference type="NCBI Taxonomy" id="2126555"/>
    <lineage>
        <taxon>Bacteria</taxon>
        <taxon>Bacillati</taxon>
        <taxon>Actinomycetota</taxon>
        <taxon>Actinomycetes</taxon>
        <taxon>Glycomycetales</taxon>
        <taxon>Glycomycetaceae</taxon>
        <taxon>Glycomyces</taxon>
    </lineage>
</organism>
<dbReference type="PROSITE" id="PS51173">
    <property type="entry name" value="CBM2"/>
    <property type="match status" value="1"/>
</dbReference>
<dbReference type="RefSeq" id="WP_136531292.1">
    <property type="nucleotide sequence ID" value="NZ_STGX01000015.1"/>
</dbReference>
<proteinExistence type="predicted"/>
<dbReference type="Pfam" id="PF00553">
    <property type="entry name" value="CBM_2"/>
    <property type="match status" value="1"/>
</dbReference>
<comment type="caution">
    <text evidence="3">The sequence shown here is derived from an EMBL/GenBank/DDBJ whole genome shotgun (WGS) entry which is preliminary data.</text>
</comment>
<dbReference type="Gene3D" id="2.60.40.290">
    <property type="match status" value="1"/>
</dbReference>
<feature type="domain" description="CBM2" evidence="2">
    <location>
        <begin position="429"/>
        <end position="531"/>
    </location>
</feature>
<dbReference type="GO" id="GO:0004553">
    <property type="term" value="F:hydrolase activity, hydrolyzing O-glycosyl compounds"/>
    <property type="evidence" value="ECO:0007669"/>
    <property type="project" value="InterPro"/>
</dbReference>
<dbReference type="SUPFAM" id="SSF49384">
    <property type="entry name" value="Carbohydrate-binding domain"/>
    <property type="match status" value="1"/>
</dbReference>
<evidence type="ECO:0000259" key="2">
    <source>
        <dbReference type="PROSITE" id="PS51173"/>
    </source>
</evidence>
<dbReference type="EMBL" id="STGX01000015">
    <property type="protein sequence ID" value="THV26215.1"/>
    <property type="molecule type" value="Genomic_DNA"/>
</dbReference>
<dbReference type="OrthoDB" id="3280828at2"/>
<accession>A0A4S8P9E4</accession>
<dbReference type="SMART" id="SM00637">
    <property type="entry name" value="CBD_II"/>
    <property type="match status" value="1"/>
</dbReference>
<dbReference type="GO" id="GO:0005975">
    <property type="term" value="P:carbohydrate metabolic process"/>
    <property type="evidence" value="ECO:0007669"/>
    <property type="project" value="InterPro"/>
</dbReference>
<reference evidence="3 4" key="1">
    <citation type="journal article" date="2018" name="Int. J. Syst. Evol. Microbiol.">
        <title>Glycomyces paridis sp. nov., isolated from the medicinal plant Paris polyphylla.</title>
        <authorList>
            <person name="Fang X.M."/>
            <person name="Bai J.L."/>
            <person name="Su J."/>
            <person name="Zhao L.L."/>
            <person name="Liu H.Y."/>
            <person name="Ma B.P."/>
            <person name="Zhang Y.Q."/>
            <person name="Yu L.Y."/>
        </authorList>
    </citation>
    <scope>NUCLEOTIDE SEQUENCE [LARGE SCALE GENOMIC DNA]</scope>
    <source>
        <strain evidence="3 4">CPCC 204357</strain>
    </source>
</reference>
<keyword evidence="1" id="KW-0732">Signal</keyword>